<dbReference type="Pfam" id="PF07686">
    <property type="entry name" value="V-set"/>
    <property type="match status" value="1"/>
</dbReference>
<dbReference type="Gene3D" id="2.60.40.10">
    <property type="entry name" value="Immunoglobulins"/>
    <property type="match status" value="1"/>
</dbReference>
<feature type="chain" id="PRO_5046492267" description="Ig-like domain-containing protein" evidence="1">
    <location>
        <begin position="24"/>
        <end position="110"/>
    </location>
</feature>
<feature type="signal peptide" evidence="1">
    <location>
        <begin position="1"/>
        <end position="23"/>
    </location>
</feature>
<dbReference type="InterPro" id="IPR050150">
    <property type="entry name" value="IgV_Light_Chain"/>
</dbReference>
<dbReference type="GeneTree" id="ENSGT00940000154179"/>
<protein>
    <recommendedName>
        <fullName evidence="2">Ig-like domain-containing protein</fullName>
    </recommendedName>
</protein>
<dbReference type="OMA" id="PISCAGT"/>
<dbReference type="PANTHER" id="PTHR23267">
    <property type="entry name" value="IMMUNOGLOBULIN LIGHT CHAIN"/>
    <property type="match status" value="1"/>
</dbReference>
<sequence>MGLCTRKQNLTFLSLLFCKDVSSQGTLTQPASESSSPGQTVKVSCSKSSGSWNSFNWFQQKPGQAPRRLIYGDSSRDAGVPDRFSGSASGNTGYLTISGIQAEGEAEYYC</sequence>
<evidence type="ECO:0000256" key="1">
    <source>
        <dbReference type="SAM" id="SignalP"/>
    </source>
</evidence>
<dbReference type="AlphaFoldDB" id="A0A8D0DJK5"/>
<evidence type="ECO:0000259" key="2">
    <source>
        <dbReference type="PROSITE" id="PS50835"/>
    </source>
</evidence>
<dbReference type="InterPro" id="IPR007110">
    <property type="entry name" value="Ig-like_dom"/>
</dbReference>
<evidence type="ECO:0000313" key="3">
    <source>
        <dbReference type="Ensembl" id="ENSSMRP00000002463.1"/>
    </source>
</evidence>
<reference evidence="3" key="2">
    <citation type="submission" date="2025-09" db="UniProtKB">
        <authorList>
            <consortium name="Ensembl"/>
        </authorList>
    </citation>
    <scope>IDENTIFICATION</scope>
</reference>
<dbReference type="SMART" id="SM00406">
    <property type="entry name" value="IGv"/>
    <property type="match status" value="1"/>
</dbReference>
<dbReference type="InterPro" id="IPR013783">
    <property type="entry name" value="Ig-like_fold"/>
</dbReference>
<proteinExistence type="predicted"/>
<feature type="domain" description="Ig-like" evidence="2">
    <location>
        <begin position="23"/>
        <end position="110"/>
    </location>
</feature>
<name>A0A8D0DJK5_SALMN</name>
<accession>A0A8D0DJK5</accession>
<dbReference type="InterPro" id="IPR013106">
    <property type="entry name" value="Ig_V-set"/>
</dbReference>
<reference evidence="3" key="1">
    <citation type="submission" date="2025-08" db="UniProtKB">
        <authorList>
            <consortium name="Ensembl"/>
        </authorList>
    </citation>
    <scope>IDENTIFICATION</scope>
</reference>
<dbReference type="InterPro" id="IPR036179">
    <property type="entry name" value="Ig-like_dom_sf"/>
</dbReference>
<dbReference type="SUPFAM" id="SSF48726">
    <property type="entry name" value="Immunoglobulin"/>
    <property type="match status" value="1"/>
</dbReference>
<organism evidence="3 4">
    <name type="scientific">Salvator merianae</name>
    <name type="common">Argentine black and white tegu</name>
    <name type="synonym">Tupinambis merianae</name>
    <dbReference type="NCBI Taxonomy" id="96440"/>
    <lineage>
        <taxon>Eukaryota</taxon>
        <taxon>Metazoa</taxon>
        <taxon>Chordata</taxon>
        <taxon>Craniata</taxon>
        <taxon>Vertebrata</taxon>
        <taxon>Euteleostomi</taxon>
        <taxon>Lepidosauria</taxon>
        <taxon>Squamata</taxon>
        <taxon>Bifurcata</taxon>
        <taxon>Unidentata</taxon>
        <taxon>Episquamata</taxon>
        <taxon>Laterata</taxon>
        <taxon>Teiioidea</taxon>
        <taxon>Teiidae</taxon>
        <taxon>Salvator</taxon>
    </lineage>
</organism>
<dbReference type="PROSITE" id="PS50835">
    <property type="entry name" value="IG_LIKE"/>
    <property type="match status" value="1"/>
</dbReference>
<keyword evidence="4" id="KW-1185">Reference proteome</keyword>
<dbReference type="Proteomes" id="UP000694421">
    <property type="component" value="Unplaced"/>
</dbReference>
<dbReference type="Ensembl" id="ENSSMRT00000002966.1">
    <property type="protein sequence ID" value="ENSSMRP00000002463.1"/>
    <property type="gene ID" value="ENSSMRG00000002135.1"/>
</dbReference>
<evidence type="ECO:0000313" key="4">
    <source>
        <dbReference type="Proteomes" id="UP000694421"/>
    </source>
</evidence>
<keyword evidence="1" id="KW-0732">Signal</keyword>